<reference evidence="2 3" key="1">
    <citation type="submission" date="2017-01" db="EMBL/GenBank/DDBJ databases">
        <title>Novel large sulfur bacteria in the metagenomes of groundwater-fed chemosynthetic microbial mats in the Lake Huron basin.</title>
        <authorList>
            <person name="Sharrar A.M."/>
            <person name="Flood B.E."/>
            <person name="Bailey J.V."/>
            <person name="Jones D.S."/>
            <person name="Biddanda B."/>
            <person name="Ruberg S.A."/>
            <person name="Marcus D.N."/>
            <person name="Dick G.J."/>
        </authorList>
    </citation>
    <scope>NUCLEOTIDE SEQUENCE [LARGE SCALE GENOMIC DNA]</scope>
    <source>
        <strain evidence="2">A8</strain>
    </source>
</reference>
<proteinExistence type="predicted"/>
<dbReference type="SUPFAM" id="SSF55785">
    <property type="entry name" value="PYP-like sensor domain (PAS domain)"/>
    <property type="match status" value="1"/>
</dbReference>
<name>A0A1Y1QSS6_9GAMM</name>
<protein>
    <recommendedName>
        <fullName evidence="1">EAL domain-containing protein</fullName>
    </recommendedName>
</protein>
<evidence type="ECO:0000313" key="2">
    <source>
        <dbReference type="EMBL" id="OQX13016.1"/>
    </source>
</evidence>
<dbReference type="SUPFAM" id="SSF141868">
    <property type="entry name" value="EAL domain-like"/>
    <property type="match status" value="1"/>
</dbReference>
<dbReference type="Pfam" id="PF00563">
    <property type="entry name" value="EAL"/>
    <property type="match status" value="1"/>
</dbReference>
<evidence type="ECO:0000313" key="3">
    <source>
        <dbReference type="Proteomes" id="UP000192491"/>
    </source>
</evidence>
<dbReference type="Gene3D" id="3.30.450.20">
    <property type="entry name" value="PAS domain"/>
    <property type="match status" value="1"/>
</dbReference>
<dbReference type="InterPro" id="IPR035965">
    <property type="entry name" value="PAS-like_dom_sf"/>
</dbReference>
<feature type="domain" description="EAL" evidence="1">
    <location>
        <begin position="308"/>
        <end position="557"/>
    </location>
</feature>
<dbReference type="InterPro" id="IPR035919">
    <property type="entry name" value="EAL_sf"/>
</dbReference>
<dbReference type="Gene3D" id="3.20.20.450">
    <property type="entry name" value="EAL domain"/>
    <property type="match status" value="1"/>
</dbReference>
<accession>A0A1Y1QSS6</accession>
<dbReference type="AlphaFoldDB" id="A0A1Y1QSS6"/>
<sequence>MRIVGGMKKQTLQCLVIDRDVEVTASLDAALRHANTPHELQRIASMQQLIPALTQQKPHLLFCPPAHAEAASVLLETLQRHSPDTLLVQVARDEWQGLTTWLAGVESCVLPIRDVDYFAQYIDFLLHYATLKHEFRQSKHLLGVAELRCHWLVDYSWEAIAYVAQGVHLYANNAYLSLFGFASPAAMRSLPVSQLVATDERKTFEALGRAADVGSRPSNRLLISLRTLAGESMRAEVRFIPAVLKGKRCYQLHVRPLERPTRVAAVVQTPVSPWDQAVTPTAVAAPSVPLAPPVVPVVQPPIAPVALSTPVAPPPRPKVSMPALNGMHEMFTPAMKLRESLPTLCFAEPVFQPQPGRRFSYPSLVRRLRANNARFRLDYWNVGQALVHVAARQPTSVPYWVLVAVGGWIFKQDEACKRLVRLLTAASQVAAKIVVAVEYRDCLLDVRAVGKVVMLLKQAGVLLAIDNVVDDARLLPFIRAVKPALVRLSPEWAANVAVDTEDARYLHKLTHQISEAGSRVIISGVHDVATLNLVCATSAAYLQGRIVQQQVAQEGVK</sequence>
<dbReference type="InterPro" id="IPR001633">
    <property type="entry name" value="EAL_dom"/>
</dbReference>
<evidence type="ECO:0000259" key="1">
    <source>
        <dbReference type="PROSITE" id="PS50883"/>
    </source>
</evidence>
<dbReference type="PROSITE" id="PS50883">
    <property type="entry name" value="EAL"/>
    <property type="match status" value="1"/>
</dbReference>
<organism evidence="2 3">
    <name type="scientific">Thiothrix lacustris</name>
    <dbReference type="NCBI Taxonomy" id="525917"/>
    <lineage>
        <taxon>Bacteria</taxon>
        <taxon>Pseudomonadati</taxon>
        <taxon>Pseudomonadota</taxon>
        <taxon>Gammaproteobacteria</taxon>
        <taxon>Thiotrichales</taxon>
        <taxon>Thiotrichaceae</taxon>
        <taxon>Thiothrix</taxon>
    </lineage>
</organism>
<gene>
    <name evidence="2" type="ORF">BWK73_13430</name>
</gene>
<dbReference type="EMBL" id="MTEJ01000054">
    <property type="protein sequence ID" value="OQX13016.1"/>
    <property type="molecule type" value="Genomic_DNA"/>
</dbReference>
<dbReference type="Proteomes" id="UP000192491">
    <property type="component" value="Unassembled WGS sequence"/>
</dbReference>
<comment type="caution">
    <text evidence="2">The sequence shown here is derived from an EMBL/GenBank/DDBJ whole genome shotgun (WGS) entry which is preliminary data.</text>
</comment>